<feature type="transmembrane region" description="Helical" evidence="7">
    <location>
        <begin position="12"/>
        <end position="34"/>
    </location>
</feature>
<comment type="similarity">
    <text evidence="7">Belongs to the binding-protein-dependent transport system permease family.</text>
</comment>
<evidence type="ECO:0000256" key="7">
    <source>
        <dbReference type="RuleBase" id="RU363032"/>
    </source>
</evidence>
<gene>
    <name evidence="9" type="ORF">OMP38_12130</name>
</gene>
<evidence type="ECO:0000256" key="4">
    <source>
        <dbReference type="ARBA" id="ARBA00022692"/>
    </source>
</evidence>
<feature type="transmembrane region" description="Helical" evidence="7">
    <location>
        <begin position="145"/>
        <end position="164"/>
    </location>
</feature>
<feature type="transmembrane region" description="Helical" evidence="7">
    <location>
        <begin position="81"/>
        <end position="100"/>
    </location>
</feature>
<evidence type="ECO:0000313" key="10">
    <source>
        <dbReference type="Proteomes" id="UP001153387"/>
    </source>
</evidence>
<protein>
    <submittedName>
        <fullName evidence="9">Carbohydrate ABC transporter permease</fullName>
    </submittedName>
</protein>
<dbReference type="SUPFAM" id="SSF161098">
    <property type="entry name" value="MetI-like"/>
    <property type="match status" value="1"/>
</dbReference>
<dbReference type="EMBL" id="JAPDHZ010000003">
    <property type="protein sequence ID" value="MDG0791535.1"/>
    <property type="molecule type" value="Genomic_DNA"/>
</dbReference>
<dbReference type="RefSeq" id="WP_277565411.1">
    <property type="nucleotide sequence ID" value="NZ_JAPDHZ010000003.1"/>
</dbReference>
<keyword evidence="10" id="KW-1185">Reference proteome</keyword>
<feature type="transmembrane region" description="Helical" evidence="7">
    <location>
        <begin position="259"/>
        <end position="280"/>
    </location>
</feature>
<feature type="transmembrane region" description="Helical" evidence="7">
    <location>
        <begin position="185"/>
        <end position="206"/>
    </location>
</feature>
<feature type="domain" description="ABC transmembrane type-1" evidence="8">
    <location>
        <begin position="77"/>
        <end position="280"/>
    </location>
</feature>
<evidence type="ECO:0000256" key="2">
    <source>
        <dbReference type="ARBA" id="ARBA00022448"/>
    </source>
</evidence>
<comment type="caution">
    <text evidence="9">The sequence shown here is derived from an EMBL/GenBank/DDBJ whole genome shotgun (WGS) entry which is preliminary data.</text>
</comment>
<dbReference type="InterPro" id="IPR035906">
    <property type="entry name" value="MetI-like_sf"/>
</dbReference>
<dbReference type="Pfam" id="PF00528">
    <property type="entry name" value="BPD_transp_1"/>
    <property type="match status" value="1"/>
</dbReference>
<keyword evidence="4 7" id="KW-0812">Transmembrane</keyword>
<dbReference type="InterPro" id="IPR000515">
    <property type="entry name" value="MetI-like"/>
</dbReference>
<dbReference type="Proteomes" id="UP001153387">
    <property type="component" value="Unassembled WGS sequence"/>
</dbReference>
<dbReference type="CDD" id="cd06261">
    <property type="entry name" value="TM_PBP2"/>
    <property type="match status" value="1"/>
</dbReference>
<comment type="subcellular location">
    <subcellularLocation>
        <location evidence="1 7">Cell membrane</location>
        <topology evidence="1 7">Multi-pass membrane protein</topology>
    </subcellularLocation>
</comment>
<evidence type="ECO:0000259" key="8">
    <source>
        <dbReference type="PROSITE" id="PS50928"/>
    </source>
</evidence>
<keyword evidence="6 7" id="KW-0472">Membrane</keyword>
<dbReference type="GO" id="GO:0005886">
    <property type="term" value="C:plasma membrane"/>
    <property type="evidence" value="ECO:0007669"/>
    <property type="project" value="UniProtKB-SubCell"/>
</dbReference>
<dbReference type="Gene3D" id="1.10.3720.10">
    <property type="entry name" value="MetI-like"/>
    <property type="match status" value="1"/>
</dbReference>
<proteinExistence type="inferred from homology"/>
<reference evidence="9 10" key="1">
    <citation type="submission" date="2022-10" db="EMBL/GenBank/DDBJ databases">
        <title>Comparative genomic analysis of Cohnella hashimotonis sp. nov., isolated from the International Space Station.</title>
        <authorList>
            <person name="Simpson A."/>
            <person name="Venkateswaran K."/>
        </authorList>
    </citation>
    <scope>NUCLEOTIDE SEQUENCE [LARGE SCALE GENOMIC DNA]</scope>
    <source>
        <strain evidence="9 10">DSM 18997</strain>
    </source>
</reference>
<dbReference type="AlphaFoldDB" id="A0A9X4KKV8"/>
<accession>A0A9X4KKV8</accession>
<sequence length="295" mass="32964">MTLRRKKSLEDWSLDTFILLALLVIVLITLYPFYYILVITFNAGTDTTNGGMYFWPRDFTLANYSYFLNDSKWIKALGMSLLRTLVGTALGVLFTSLVAYGLAKKDLIFRNAYFLIILFAMNFSGGLIAYYVVLRSIGLINTFGVYVIPGMLNLFFLLIAISFFRDIPEELGESARIDGASEVRIFSRIMLPVSMPLLATMCLFIGSGHWNAWLDSAYFVQNESLRTLTYRMMQVINQTSMPSGDAAASAVARTHVTPFSIQATAMVVSIVPILGVYPFLQKHFVSGMMLGSVKG</sequence>
<evidence type="ECO:0000313" key="9">
    <source>
        <dbReference type="EMBL" id="MDG0791535.1"/>
    </source>
</evidence>
<dbReference type="PROSITE" id="PS50928">
    <property type="entry name" value="ABC_TM1"/>
    <property type="match status" value="1"/>
</dbReference>
<keyword evidence="2 7" id="KW-0813">Transport</keyword>
<dbReference type="PANTHER" id="PTHR43744">
    <property type="entry name" value="ABC TRANSPORTER PERMEASE PROTEIN MG189-RELATED-RELATED"/>
    <property type="match status" value="1"/>
</dbReference>
<evidence type="ECO:0000256" key="1">
    <source>
        <dbReference type="ARBA" id="ARBA00004651"/>
    </source>
</evidence>
<evidence type="ECO:0000256" key="6">
    <source>
        <dbReference type="ARBA" id="ARBA00023136"/>
    </source>
</evidence>
<organism evidence="9 10">
    <name type="scientific">Cohnella ginsengisoli</name>
    <dbReference type="NCBI Taxonomy" id="425004"/>
    <lineage>
        <taxon>Bacteria</taxon>
        <taxon>Bacillati</taxon>
        <taxon>Bacillota</taxon>
        <taxon>Bacilli</taxon>
        <taxon>Bacillales</taxon>
        <taxon>Paenibacillaceae</taxon>
        <taxon>Cohnella</taxon>
    </lineage>
</organism>
<dbReference type="PANTHER" id="PTHR43744:SF9">
    <property type="entry name" value="POLYGALACTURONAN_RHAMNOGALACTURONAN TRANSPORT SYSTEM PERMEASE PROTEIN YTCP"/>
    <property type="match status" value="1"/>
</dbReference>
<name>A0A9X4KKV8_9BACL</name>
<feature type="transmembrane region" description="Helical" evidence="7">
    <location>
        <begin position="112"/>
        <end position="133"/>
    </location>
</feature>
<keyword evidence="3" id="KW-1003">Cell membrane</keyword>
<evidence type="ECO:0000256" key="5">
    <source>
        <dbReference type="ARBA" id="ARBA00022989"/>
    </source>
</evidence>
<keyword evidence="5 7" id="KW-1133">Transmembrane helix</keyword>
<evidence type="ECO:0000256" key="3">
    <source>
        <dbReference type="ARBA" id="ARBA00022475"/>
    </source>
</evidence>
<dbReference type="GO" id="GO:0055085">
    <property type="term" value="P:transmembrane transport"/>
    <property type="evidence" value="ECO:0007669"/>
    <property type="project" value="InterPro"/>
</dbReference>